<feature type="transmembrane region" description="Helical" evidence="2">
    <location>
        <begin position="150"/>
        <end position="174"/>
    </location>
</feature>
<name>A0A8H7UNI3_MORIS</name>
<evidence type="ECO:0000313" key="4">
    <source>
        <dbReference type="Proteomes" id="UP000654370"/>
    </source>
</evidence>
<feature type="transmembrane region" description="Helical" evidence="2">
    <location>
        <begin position="124"/>
        <end position="143"/>
    </location>
</feature>
<dbReference type="Proteomes" id="UP000654370">
    <property type="component" value="Unassembled WGS sequence"/>
</dbReference>
<dbReference type="EMBL" id="JAEPQZ010000001">
    <property type="protein sequence ID" value="KAG2186278.1"/>
    <property type="molecule type" value="Genomic_DNA"/>
</dbReference>
<evidence type="ECO:0000256" key="2">
    <source>
        <dbReference type="SAM" id="Phobius"/>
    </source>
</evidence>
<proteinExistence type="predicted"/>
<feature type="transmembrane region" description="Helical" evidence="2">
    <location>
        <begin position="53"/>
        <end position="73"/>
    </location>
</feature>
<organism evidence="3 4">
    <name type="scientific">Mortierella isabellina</name>
    <name type="common">Filamentous fungus</name>
    <name type="synonym">Umbelopsis isabellina</name>
    <dbReference type="NCBI Taxonomy" id="91625"/>
    <lineage>
        <taxon>Eukaryota</taxon>
        <taxon>Fungi</taxon>
        <taxon>Fungi incertae sedis</taxon>
        <taxon>Mucoromycota</taxon>
        <taxon>Mucoromycotina</taxon>
        <taxon>Umbelopsidomycetes</taxon>
        <taxon>Umbelopsidales</taxon>
        <taxon>Umbelopsidaceae</taxon>
        <taxon>Umbelopsis</taxon>
    </lineage>
</organism>
<dbReference type="InterPro" id="IPR006750">
    <property type="entry name" value="YdcZ"/>
</dbReference>
<keyword evidence="2" id="KW-0472">Membrane</keyword>
<dbReference type="PANTHER" id="PTHR34821:SF2">
    <property type="entry name" value="INNER MEMBRANE PROTEIN YDCZ"/>
    <property type="match status" value="1"/>
</dbReference>
<dbReference type="GO" id="GO:0005886">
    <property type="term" value="C:plasma membrane"/>
    <property type="evidence" value="ECO:0007669"/>
    <property type="project" value="TreeGrafter"/>
</dbReference>
<evidence type="ECO:0000256" key="1">
    <source>
        <dbReference type="SAM" id="MobiDB-lite"/>
    </source>
</evidence>
<feature type="region of interest" description="Disordered" evidence="1">
    <location>
        <begin position="1"/>
        <end position="24"/>
    </location>
</feature>
<reference evidence="3" key="1">
    <citation type="submission" date="2020-12" db="EMBL/GenBank/DDBJ databases">
        <title>Metabolic potential, ecology and presence of endohyphal bacteria is reflected in genomic diversity of Mucoromycotina.</title>
        <authorList>
            <person name="Muszewska A."/>
            <person name="Okrasinska A."/>
            <person name="Steczkiewicz K."/>
            <person name="Drgas O."/>
            <person name="Orlowska M."/>
            <person name="Perlinska-Lenart U."/>
            <person name="Aleksandrzak-Piekarczyk T."/>
            <person name="Szatraj K."/>
            <person name="Zielenkiewicz U."/>
            <person name="Pilsyk S."/>
            <person name="Malc E."/>
            <person name="Mieczkowski P."/>
            <person name="Kruszewska J.S."/>
            <person name="Biernat P."/>
            <person name="Pawlowska J."/>
        </authorList>
    </citation>
    <scope>NUCLEOTIDE SEQUENCE</scope>
    <source>
        <strain evidence="3">WA0000067209</strain>
    </source>
</reference>
<keyword evidence="2" id="KW-1133">Transmembrane helix</keyword>
<keyword evidence="4" id="KW-1185">Reference proteome</keyword>
<protein>
    <submittedName>
        <fullName evidence="3">Uncharacterized protein</fullName>
    </submittedName>
</protein>
<sequence length="200" mass="21048">MTAPEEDLEEAGPNSCSPPSPTIDTIESTAAAENQQPSTKEKIKKKMDLLGNTYFSCFLLIVAGCCLAVQAGANATLNKYGGRSFAATISFATGLLAVLIFFVIDVTALGTPLPSSKLTTAPAYAWVGGICGAYYVIVNVLTVPRLGAATVLSVFVCSQVIFASIIDHFALLGVPQRDYTVWRILASFGLVGCVVVIAKF</sequence>
<keyword evidence="2" id="KW-0812">Transmembrane</keyword>
<feature type="compositionally biased region" description="Acidic residues" evidence="1">
    <location>
        <begin position="1"/>
        <end position="10"/>
    </location>
</feature>
<evidence type="ECO:0000313" key="3">
    <source>
        <dbReference type="EMBL" id="KAG2186278.1"/>
    </source>
</evidence>
<accession>A0A8H7UNI3</accession>
<gene>
    <name evidence="3" type="ORF">INT43_002716</name>
</gene>
<dbReference type="Pfam" id="PF04657">
    <property type="entry name" value="DMT_YdcZ"/>
    <property type="match status" value="1"/>
</dbReference>
<dbReference type="OrthoDB" id="5559077at2759"/>
<dbReference type="PANTHER" id="PTHR34821">
    <property type="entry name" value="INNER MEMBRANE PROTEIN YDCZ"/>
    <property type="match status" value="1"/>
</dbReference>
<feature type="transmembrane region" description="Helical" evidence="2">
    <location>
        <begin position="180"/>
        <end position="198"/>
    </location>
</feature>
<comment type="caution">
    <text evidence="3">The sequence shown here is derived from an EMBL/GenBank/DDBJ whole genome shotgun (WGS) entry which is preliminary data.</text>
</comment>
<dbReference type="AlphaFoldDB" id="A0A8H7UNI3"/>
<feature type="transmembrane region" description="Helical" evidence="2">
    <location>
        <begin position="85"/>
        <end position="104"/>
    </location>
</feature>